<dbReference type="Proteomes" id="UP000621455">
    <property type="component" value="Unassembled WGS sequence"/>
</dbReference>
<dbReference type="Pfam" id="PF00672">
    <property type="entry name" value="HAMP"/>
    <property type="match status" value="1"/>
</dbReference>
<keyword evidence="4" id="KW-0175">Coiled coil</keyword>
<dbReference type="Pfam" id="PF12729">
    <property type="entry name" value="4HB_MCP_1"/>
    <property type="match status" value="1"/>
</dbReference>
<comment type="caution">
    <text evidence="9">The sequence shown here is derived from an EMBL/GenBank/DDBJ whole genome shotgun (WGS) entry which is preliminary data.</text>
</comment>
<proteinExistence type="inferred from homology"/>
<keyword evidence="1" id="KW-0488">Methylation</keyword>
<sequence length="555" mass="58182">MFKNLTIKARLIFVITVLSVISLLIGLLGLRNLSVTNASLKTVYEDRLVAVGMLAEVLTEIQQNQTALSKAVSADPAGLGAVADEVEQRVKVVTTVWGEYMQTYLTAEEKIIAAKFVASREAFVAQGIKPTLAAFRAKDAPAAVALVNGALTQAFQPVRENMNALIKYQLGVGKSEYQEATARFETARALAIGLIVVSAALGLLIGAALIRGISRSIAEALRFANSIAGGNLTGTVKIESNDEIGQLLTALQKMNDSLVDVVRQVRQGTDTISVASSEIAAGNQDLSSRTEEQASSLEETASSMEELTSTVKQSADNARQASTLAATASDVATKGGNVIGNVVDTMGRINEASNKIVDIIGVIDGIAFQTNILALNAAVEAARAGEQGRGFAVVASEVRNLAQRSAQAAKEIKGLIGSSVEQVEAGSKLVNDAGSTMDDIVQSIRRVTDIMGDIAAASQEQTLGIEQINQALTQMDQVTQQNAALVEEAAAASEAMQDQARQLAAVVSVFKLNAGTAVASAPRQMAARSASKPVGRAPVKKQLGSATPAEDWEEF</sequence>
<dbReference type="InterPro" id="IPR051310">
    <property type="entry name" value="MCP_chemotaxis"/>
</dbReference>
<organism evidence="9 10">
    <name type="scientific">Massilia frigida</name>
    <dbReference type="NCBI Taxonomy" id="2609281"/>
    <lineage>
        <taxon>Bacteria</taxon>
        <taxon>Pseudomonadati</taxon>
        <taxon>Pseudomonadota</taxon>
        <taxon>Betaproteobacteria</taxon>
        <taxon>Burkholderiales</taxon>
        <taxon>Oxalobacteraceae</taxon>
        <taxon>Telluria group</taxon>
        <taxon>Massilia</taxon>
    </lineage>
</organism>
<dbReference type="EMBL" id="WHJG01000032">
    <property type="protein sequence ID" value="NHZ82384.1"/>
    <property type="molecule type" value="Genomic_DNA"/>
</dbReference>
<dbReference type="CDD" id="cd06225">
    <property type="entry name" value="HAMP"/>
    <property type="match status" value="1"/>
</dbReference>
<evidence type="ECO:0000256" key="4">
    <source>
        <dbReference type="SAM" id="Coils"/>
    </source>
</evidence>
<keyword evidence="10" id="KW-1185">Reference proteome</keyword>
<keyword evidence="3" id="KW-0807">Transducer</keyword>
<dbReference type="PANTHER" id="PTHR43531">
    <property type="entry name" value="PROTEIN ICFG"/>
    <property type="match status" value="1"/>
</dbReference>
<name>A0ABX0NH03_9BURK</name>
<gene>
    <name evidence="9" type="ORF">F2P44_24325</name>
</gene>
<keyword evidence="6" id="KW-0472">Membrane</keyword>
<dbReference type="RefSeq" id="WP_167090357.1">
    <property type="nucleotide sequence ID" value="NZ_WHJG01000032.1"/>
</dbReference>
<feature type="domain" description="HAMP" evidence="8">
    <location>
        <begin position="211"/>
        <end position="263"/>
    </location>
</feature>
<feature type="domain" description="Methyl-accepting transducer" evidence="7">
    <location>
        <begin position="268"/>
        <end position="497"/>
    </location>
</feature>
<evidence type="ECO:0000256" key="2">
    <source>
        <dbReference type="ARBA" id="ARBA00029447"/>
    </source>
</evidence>
<evidence type="ECO:0000256" key="6">
    <source>
        <dbReference type="SAM" id="Phobius"/>
    </source>
</evidence>
<feature type="coiled-coil region" evidence="4">
    <location>
        <begin position="468"/>
        <end position="495"/>
    </location>
</feature>
<dbReference type="InterPro" id="IPR024478">
    <property type="entry name" value="HlyB_4HB_MCP"/>
</dbReference>
<evidence type="ECO:0000256" key="1">
    <source>
        <dbReference type="ARBA" id="ARBA00022481"/>
    </source>
</evidence>
<feature type="region of interest" description="Disordered" evidence="5">
    <location>
        <begin position="283"/>
        <end position="307"/>
    </location>
</feature>
<dbReference type="SMART" id="SM00283">
    <property type="entry name" value="MA"/>
    <property type="match status" value="1"/>
</dbReference>
<feature type="region of interest" description="Disordered" evidence="5">
    <location>
        <begin position="524"/>
        <end position="555"/>
    </location>
</feature>
<feature type="transmembrane region" description="Helical" evidence="6">
    <location>
        <begin position="189"/>
        <end position="210"/>
    </location>
</feature>
<comment type="similarity">
    <text evidence="2">Belongs to the methyl-accepting chemotaxis (MCP) protein family.</text>
</comment>
<evidence type="ECO:0000259" key="8">
    <source>
        <dbReference type="PROSITE" id="PS50885"/>
    </source>
</evidence>
<dbReference type="InterPro" id="IPR003660">
    <property type="entry name" value="HAMP_dom"/>
</dbReference>
<dbReference type="PANTHER" id="PTHR43531:SF14">
    <property type="entry name" value="METHYL-ACCEPTING CHEMOTAXIS PROTEIN I-RELATED"/>
    <property type="match status" value="1"/>
</dbReference>
<dbReference type="PROSITE" id="PS50111">
    <property type="entry name" value="CHEMOTAXIS_TRANSDUC_2"/>
    <property type="match status" value="1"/>
</dbReference>
<feature type="compositionally biased region" description="Polar residues" evidence="5">
    <location>
        <begin position="293"/>
        <end position="307"/>
    </location>
</feature>
<dbReference type="InterPro" id="IPR004089">
    <property type="entry name" value="MCPsignal_dom"/>
</dbReference>
<dbReference type="SMART" id="SM00304">
    <property type="entry name" value="HAMP"/>
    <property type="match status" value="1"/>
</dbReference>
<dbReference type="PROSITE" id="PS50885">
    <property type="entry name" value="HAMP"/>
    <property type="match status" value="1"/>
</dbReference>
<dbReference type="InterPro" id="IPR004090">
    <property type="entry name" value="Chemotax_Me-accpt_rcpt"/>
</dbReference>
<accession>A0ABX0NH03</accession>
<dbReference type="PRINTS" id="PR00260">
    <property type="entry name" value="CHEMTRNSDUCR"/>
</dbReference>
<keyword evidence="6" id="KW-0812">Transmembrane</keyword>
<keyword evidence="6" id="KW-1133">Transmembrane helix</keyword>
<evidence type="ECO:0000256" key="5">
    <source>
        <dbReference type="SAM" id="MobiDB-lite"/>
    </source>
</evidence>
<protein>
    <submittedName>
        <fullName evidence="9">HAMP domain-containing protein</fullName>
    </submittedName>
</protein>
<dbReference type="Pfam" id="PF00015">
    <property type="entry name" value="MCPsignal"/>
    <property type="match status" value="1"/>
</dbReference>
<feature type="transmembrane region" description="Helical" evidence="6">
    <location>
        <begin position="12"/>
        <end position="30"/>
    </location>
</feature>
<reference evidence="9 10" key="1">
    <citation type="submission" date="2019-10" db="EMBL/GenBank/DDBJ databases">
        <title>Taxonomy of Antarctic Massilia spp.: description of Massilia rubra sp. nov., Massilia aquatica sp. nov., Massilia mucilaginosa sp. nov., Massilia frigida sp. nov. isolated from streams, lakes and regoliths.</title>
        <authorList>
            <person name="Holochova P."/>
            <person name="Sedlacek I."/>
            <person name="Kralova S."/>
            <person name="Maslanova I."/>
            <person name="Busse H.-J."/>
            <person name="Stankova E."/>
            <person name="Vrbovska V."/>
            <person name="Kovarovic V."/>
            <person name="Bartak M."/>
            <person name="Svec P."/>
            <person name="Pantucek R."/>
        </authorList>
    </citation>
    <scope>NUCLEOTIDE SEQUENCE [LARGE SCALE GENOMIC DNA]</scope>
    <source>
        <strain evidence="9 10">CCM 8695</strain>
    </source>
</reference>
<evidence type="ECO:0000259" key="7">
    <source>
        <dbReference type="PROSITE" id="PS50111"/>
    </source>
</evidence>
<evidence type="ECO:0000313" key="10">
    <source>
        <dbReference type="Proteomes" id="UP000621455"/>
    </source>
</evidence>
<dbReference type="CDD" id="cd11386">
    <property type="entry name" value="MCP_signal"/>
    <property type="match status" value="1"/>
</dbReference>
<evidence type="ECO:0000256" key="3">
    <source>
        <dbReference type="PROSITE-ProRule" id="PRU00284"/>
    </source>
</evidence>
<dbReference type="SUPFAM" id="SSF58104">
    <property type="entry name" value="Methyl-accepting chemotaxis protein (MCP) signaling domain"/>
    <property type="match status" value="1"/>
</dbReference>
<evidence type="ECO:0000313" key="9">
    <source>
        <dbReference type="EMBL" id="NHZ82384.1"/>
    </source>
</evidence>
<dbReference type="Gene3D" id="1.10.287.950">
    <property type="entry name" value="Methyl-accepting chemotaxis protein"/>
    <property type="match status" value="1"/>
</dbReference>